<protein>
    <submittedName>
        <fullName evidence="2">DUF3173 domain-containing protein</fullName>
    </submittedName>
</protein>
<sequence length="82" mass="9423">MQEIQTVTYIDIANQGYPEGTARRVIREGKKLLVERGFQLYKNKRIGRIPKTIAEEILGFKIISKNDIIDTVLFATDIERGK</sequence>
<organism evidence="1 3">
    <name type="scientific">Streptococcus mitis</name>
    <dbReference type="NCBI Taxonomy" id="28037"/>
    <lineage>
        <taxon>Bacteria</taxon>
        <taxon>Bacillati</taxon>
        <taxon>Bacillota</taxon>
        <taxon>Bacilli</taxon>
        <taxon>Lactobacillales</taxon>
        <taxon>Streptococcaceae</taxon>
        <taxon>Streptococcus</taxon>
        <taxon>Streptococcus mitis group</taxon>
    </lineage>
</organism>
<reference evidence="2 4" key="2">
    <citation type="journal article" date="2016" name="Eur. J. Clin. Microbiol. Infect. Dis.">
        <title>Whole genome sequencing as a tool for phylogenetic analysis of clinical strains of Mitis group streptococci.</title>
        <authorList>
            <person name="Rasmussen L.H."/>
            <person name="Dargis R."/>
            <person name="Hojholt K."/>
            <person name="Christensen J.J."/>
            <person name="Skovgaard O."/>
            <person name="Justesen U.S."/>
            <person name="Rosenvinge F.S."/>
            <person name="Moser C."/>
            <person name="Lukjancenko O."/>
            <person name="Rasmussen S."/>
            <person name="Nielsen X.C."/>
        </authorList>
    </citation>
    <scope>NUCLEOTIDE SEQUENCE [LARGE SCALE GENOMIC DNA]</scope>
    <source>
        <strain evidence="2 4">B_009152_10</strain>
    </source>
</reference>
<evidence type="ECO:0000313" key="3">
    <source>
        <dbReference type="Proteomes" id="UP000028030"/>
    </source>
</evidence>
<dbReference type="EMBL" id="JPFW01000008">
    <property type="protein sequence ID" value="KEQ39910.1"/>
    <property type="molecule type" value="Genomic_DNA"/>
</dbReference>
<proteinExistence type="predicted"/>
<name>A0A081QAD7_STRMT</name>
<comment type="caution">
    <text evidence="1">The sequence shown here is derived from an EMBL/GenBank/DDBJ whole genome shotgun (WGS) entry which is preliminary data.</text>
</comment>
<accession>A0A081QAD7</accession>
<reference evidence="1 3" key="1">
    <citation type="submission" date="2014-05" db="EMBL/GenBank/DDBJ databases">
        <authorList>
            <person name="Daugherty S.C."/>
            <person name="Tallon L.J."/>
            <person name="Sadzewicz L."/>
            <person name="Kilian M."/>
            <person name="Tettelin H."/>
        </authorList>
    </citation>
    <scope>NUCLEOTIDE SEQUENCE [LARGE SCALE GENOMIC DNA]</scope>
    <source>
        <strain evidence="1 3">SK642</strain>
    </source>
</reference>
<evidence type="ECO:0000313" key="1">
    <source>
        <dbReference type="EMBL" id="KEQ39910.1"/>
    </source>
</evidence>
<dbReference type="Proteomes" id="UP000193206">
    <property type="component" value="Unassembled WGS sequence"/>
</dbReference>
<dbReference type="AlphaFoldDB" id="A0A081QAD7"/>
<evidence type="ECO:0000313" key="2">
    <source>
        <dbReference type="EMBL" id="ORP08317.1"/>
    </source>
</evidence>
<dbReference type="Pfam" id="PF11372">
    <property type="entry name" value="DUF3173"/>
    <property type="match status" value="1"/>
</dbReference>
<evidence type="ECO:0000313" key="4">
    <source>
        <dbReference type="Proteomes" id="UP000193206"/>
    </source>
</evidence>
<gene>
    <name evidence="2" type="ORF">B7692_00495</name>
    <name evidence="1" type="ORF">SK642_1167</name>
</gene>
<dbReference type="InterPro" id="IPR021512">
    <property type="entry name" value="DUF3173"/>
</dbReference>
<dbReference type="RefSeq" id="WP_001156231.1">
    <property type="nucleotide sequence ID" value="NZ_JASHHB010000013.1"/>
</dbReference>
<dbReference type="OrthoDB" id="1915051at2"/>
<dbReference type="PATRIC" id="fig|28037.97.peg.1106"/>
<dbReference type="Proteomes" id="UP000028030">
    <property type="component" value="Unassembled WGS sequence"/>
</dbReference>
<reference evidence="2" key="3">
    <citation type="submission" date="2017-04" db="EMBL/GenBank/DDBJ databases">
        <authorList>
            <person name="Afonso C.L."/>
            <person name="Miller P.J."/>
            <person name="Scott M.A."/>
            <person name="Spackman E."/>
            <person name="Goraichik I."/>
            <person name="Dimitrov K.M."/>
            <person name="Suarez D.L."/>
            <person name="Swayne D.E."/>
        </authorList>
    </citation>
    <scope>NUCLEOTIDE SEQUENCE</scope>
    <source>
        <strain evidence="2">B_009152_10</strain>
    </source>
</reference>
<dbReference type="EMBL" id="NCVN01000002">
    <property type="protein sequence ID" value="ORP08317.1"/>
    <property type="molecule type" value="Genomic_DNA"/>
</dbReference>